<keyword evidence="1" id="KW-0812">Transmembrane</keyword>
<keyword evidence="3" id="KW-1185">Reference proteome</keyword>
<accession>A0A502BVM5</accession>
<feature type="transmembrane region" description="Helical" evidence="1">
    <location>
        <begin position="78"/>
        <end position="96"/>
    </location>
</feature>
<evidence type="ECO:0000313" key="3">
    <source>
        <dbReference type="Proteomes" id="UP000319486"/>
    </source>
</evidence>
<organism evidence="2 3">
    <name type="scientific">Rhodanobacter glycinis</name>
    <dbReference type="NCBI Taxonomy" id="582702"/>
    <lineage>
        <taxon>Bacteria</taxon>
        <taxon>Pseudomonadati</taxon>
        <taxon>Pseudomonadota</taxon>
        <taxon>Gammaproteobacteria</taxon>
        <taxon>Lysobacterales</taxon>
        <taxon>Rhodanobacteraceae</taxon>
        <taxon>Rhodanobacter</taxon>
    </lineage>
</organism>
<evidence type="ECO:0000313" key="2">
    <source>
        <dbReference type="EMBL" id="TPG03899.1"/>
    </source>
</evidence>
<name>A0A502BVM5_9GAMM</name>
<comment type="caution">
    <text evidence="2">The sequence shown here is derived from an EMBL/GenBank/DDBJ whole genome shotgun (WGS) entry which is preliminary data.</text>
</comment>
<keyword evidence="1" id="KW-0472">Membrane</keyword>
<gene>
    <name evidence="2" type="ORF">EAH88_19020</name>
</gene>
<proteinExistence type="predicted"/>
<evidence type="ECO:0000256" key="1">
    <source>
        <dbReference type="SAM" id="Phobius"/>
    </source>
</evidence>
<reference evidence="2 3" key="1">
    <citation type="journal article" date="2019" name="Environ. Microbiol.">
        <title>Species interactions and distinct microbial communities in high Arctic permafrost affected cryosols are associated with the CH4 and CO2 gas fluxes.</title>
        <authorList>
            <person name="Altshuler I."/>
            <person name="Hamel J."/>
            <person name="Turney S."/>
            <person name="Magnuson E."/>
            <person name="Levesque R."/>
            <person name="Greer C."/>
            <person name="Whyte L.G."/>
        </authorList>
    </citation>
    <scope>NUCLEOTIDE SEQUENCE [LARGE SCALE GENOMIC DNA]</scope>
    <source>
        <strain evidence="2 3">S13Y</strain>
    </source>
</reference>
<sequence>MNGNEILWIMWFYIGSQYLFSRYAARELNREDPDYFNLKSPGGKFTIGMKTSLSVTGMIFDTDLPSSDYSKALKNKIYVARLLFAMTVPLLFLLLFI</sequence>
<dbReference type="Proteomes" id="UP000319486">
    <property type="component" value="Unassembled WGS sequence"/>
</dbReference>
<keyword evidence="1" id="KW-1133">Transmembrane helix</keyword>
<dbReference type="AlphaFoldDB" id="A0A502BVM5"/>
<protein>
    <submittedName>
        <fullName evidence="2">Uncharacterized protein</fullName>
    </submittedName>
</protein>
<dbReference type="EMBL" id="RCZO01000018">
    <property type="protein sequence ID" value="TPG03899.1"/>
    <property type="molecule type" value="Genomic_DNA"/>
</dbReference>